<keyword evidence="7" id="KW-1185">Reference proteome</keyword>
<dbReference type="AlphaFoldDB" id="A0A5L8JCV4"/>
<feature type="domain" description="Lipid/polyisoprenoid-binding YceI-like" evidence="2">
    <location>
        <begin position="41"/>
        <end position="156"/>
    </location>
</feature>
<protein>
    <submittedName>
        <fullName evidence="6">YceI family protein</fullName>
    </submittedName>
</protein>
<evidence type="ECO:0000256" key="1">
    <source>
        <dbReference type="SAM" id="SignalP"/>
    </source>
</evidence>
<name>A0A5L8JCV4_CAMFE</name>
<evidence type="ECO:0000313" key="5">
    <source>
        <dbReference type="EMBL" id="EAK0452136.1"/>
    </source>
</evidence>
<accession>A0A5L8JCV4</accession>
<evidence type="ECO:0000313" key="8">
    <source>
        <dbReference type="Proteomes" id="UP000557842"/>
    </source>
</evidence>
<dbReference type="RefSeq" id="WP_011731948.1">
    <property type="nucleotide sequence ID" value="NZ_AABUZP020000005.1"/>
</dbReference>
<keyword evidence="1" id="KW-0732">Signal</keyword>
<dbReference type="Proteomes" id="UP000535509">
    <property type="component" value="Unassembled WGS sequence"/>
</dbReference>
<reference evidence="6 8" key="1">
    <citation type="submission" date="2018-05" db="EMBL/GenBank/DDBJ databases">
        <authorList>
            <consortium name="PulseNet: The National Subtyping Network for Foodborne Disease Surveillance"/>
            <person name="Tarr C.L."/>
            <person name="Trees E."/>
            <person name="Katz L.S."/>
            <person name="Carleton-Romer H.A."/>
            <person name="Stroika S."/>
            <person name="Kucerova Z."/>
            <person name="Roache K.F."/>
            <person name="Sabol A.L."/>
            <person name="Besser J."/>
            <person name="Gerner-Smidt P."/>
        </authorList>
    </citation>
    <scope>NUCLEOTIDE SEQUENCE</scope>
    <source>
        <strain evidence="5">2014D-0197</strain>
        <strain evidence="3 8">2016D-0221</strain>
        <strain evidence="6">D4313</strain>
        <strain evidence="4 7">PNUSAC001503</strain>
    </source>
</reference>
<dbReference type="EMBL" id="AABTCC010000006">
    <property type="protein sequence ID" value="EAI8858795.1"/>
    <property type="molecule type" value="Genomic_DNA"/>
</dbReference>
<evidence type="ECO:0000313" key="6">
    <source>
        <dbReference type="EMBL" id="EAK0468247.1"/>
    </source>
</evidence>
<gene>
    <name evidence="5" type="ORF">AAH17_00460</name>
    <name evidence="6" type="ORF">AAH24_02520</name>
    <name evidence="3" type="ORF">BVH53_04760</name>
    <name evidence="4" type="ORF">CX802_02895</name>
</gene>
<dbReference type="OMA" id="KWTAFKT"/>
<dbReference type="Pfam" id="PF04264">
    <property type="entry name" value="YceI"/>
    <property type="match status" value="1"/>
</dbReference>
<dbReference type="EMBL" id="AABQDW010000006">
    <property type="protein sequence ID" value="EAI5408008.1"/>
    <property type="molecule type" value="Genomic_DNA"/>
</dbReference>
<evidence type="ECO:0000313" key="4">
    <source>
        <dbReference type="EMBL" id="EAI8858795.1"/>
    </source>
</evidence>
<dbReference type="InterPro" id="IPR007372">
    <property type="entry name" value="Lipid/polyisoprenoid-bd_YceI"/>
</dbReference>
<proteinExistence type="predicted"/>
<evidence type="ECO:0000313" key="7">
    <source>
        <dbReference type="Proteomes" id="UP000535509"/>
    </source>
</evidence>
<sequence>MKKPMLIISAAALLANLAFALEIDTNLAKIDITAFKTANKTAVPSTFNDVKFSFPKSSGSVSEILTGATASIDLNSIDTFKNPIRDKNIKEKFFSHLASQNVESKITSVSGDDNVGEVKMSVKFNNVEKEIPMKYEVKDSKLIASGEIDFNSDFNAKDAFEKFSTDKIIAGLHSKKTWPNIIVGFEVPVK</sequence>
<evidence type="ECO:0000313" key="3">
    <source>
        <dbReference type="EMBL" id="EAI5408008.1"/>
    </source>
</evidence>
<dbReference type="Proteomes" id="UP000557842">
    <property type="component" value="Unassembled WGS sequence"/>
</dbReference>
<feature type="signal peptide" evidence="1">
    <location>
        <begin position="1"/>
        <end position="20"/>
    </location>
</feature>
<comment type="caution">
    <text evidence="6">The sequence shown here is derived from an EMBL/GenBank/DDBJ whole genome shotgun (WGS) entry which is preliminary data.</text>
</comment>
<dbReference type="EMBL" id="AACCXM010000001">
    <property type="protein sequence ID" value="EAK0468247.1"/>
    <property type="molecule type" value="Genomic_DNA"/>
</dbReference>
<evidence type="ECO:0000259" key="2">
    <source>
        <dbReference type="Pfam" id="PF04264"/>
    </source>
</evidence>
<dbReference type="Gene3D" id="2.40.128.110">
    <property type="entry name" value="Lipid/polyisoprenoid-binding, YceI-like"/>
    <property type="match status" value="1"/>
</dbReference>
<dbReference type="InterPro" id="IPR036761">
    <property type="entry name" value="TTHA0802/YceI-like_sf"/>
</dbReference>
<dbReference type="GeneID" id="61064608"/>
<organism evidence="6">
    <name type="scientific">Campylobacter fetus</name>
    <dbReference type="NCBI Taxonomy" id="196"/>
    <lineage>
        <taxon>Bacteria</taxon>
        <taxon>Pseudomonadati</taxon>
        <taxon>Campylobacterota</taxon>
        <taxon>Epsilonproteobacteria</taxon>
        <taxon>Campylobacterales</taxon>
        <taxon>Campylobacteraceae</taxon>
        <taxon>Campylobacter</taxon>
    </lineage>
</organism>
<feature type="chain" id="PRO_5044621715" evidence="1">
    <location>
        <begin position="21"/>
        <end position="190"/>
    </location>
</feature>
<dbReference type="EMBL" id="AACCXK010000001">
    <property type="protein sequence ID" value="EAK0452136.1"/>
    <property type="molecule type" value="Genomic_DNA"/>
</dbReference>